<evidence type="ECO:0000256" key="9">
    <source>
        <dbReference type="ARBA" id="ARBA00023125"/>
    </source>
</evidence>
<dbReference type="GO" id="GO:0048476">
    <property type="term" value="C:Holliday junction resolvase complex"/>
    <property type="evidence" value="ECO:0007669"/>
    <property type="project" value="UniProtKB-UniRule"/>
</dbReference>
<evidence type="ECO:0000256" key="7">
    <source>
        <dbReference type="ARBA" id="ARBA00022801"/>
    </source>
</evidence>
<dbReference type="GO" id="GO:0000287">
    <property type="term" value="F:magnesium ion binding"/>
    <property type="evidence" value="ECO:0007669"/>
    <property type="project" value="UniProtKB-UniRule"/>
</dbReference>
<dbReference type="EC" id="3.1.21.10" evidence="13 14"/>
<dbReference type="NCBIfam" id="NF000711">
    <property type="entry name" value="PRK00039.2-1"/>
    <property type="match status" value="1"/>
</dbReference>
<evidence type="ECO:0000256" key="4">
    <source>
        <dbReference type="ARBA" id="ARBA00022723"/>
    </source>
</evidence>
<accession>A0A2H0XDZ4</accession>
<evidence type="ECO:0000256" key="5">
    <source>
        <dbReference type="ARBA" id="ARBA00022759"/>
    </source>
</evidence>
<evidence type="ECO:0000256" key="2">
    <source>
        <dbReference type="ARBA" id="ARBA00022490"/>
    </source>
</evidence>
<evidence type="ECO:0000256" key="8">
    <source>
        <dbReference type="ARBA" id="ARBA00022842"/>
    </source>
</evidence>
<evidence type="ECO:0000256" key="1">
    <source>
        <dbReference type="ARBA" id="ARBA00009518"/>
    </source>
</evidence>
<gene>
    <name evidence="13" type="primary">ruvC</name>
    <name evidence="15" type="ORF">COT49_01585</name>
</gene>
<dbReference type="CDD" id="cd16962">
    <property type="entry name" value="RuvC"/>
    <property type="match status" value="1"/>
</dbReference>
<feature type="binding site" evidence="13">
    <location>
        <position position="141"/>
    </location>
    <ligand>
        <name>Mg(2+)</name>
        <dbReference type="ChEBI" id="CHEBI:18420"/>
        <label>1</label>
    </ligand>
</feature>
<keyword evidence="4 13" id="KW-0479">Metal-binding</keyword>
<reference evidence="16" key="1">
    <citation type="submission" date="2017-09" db="EMBL/GenBank/DDBJ databases">
        <title>Depth-based differentiation of microbial function through sediment-hosted aquifers and enrichment of novel symbionts in the deep terrestrial subsurface.</title>
        <authorList>
            <person name="Probst A.J."/>
            <person name="Ladd B."/>
            <person name="Jarett J.K."/>
            <person name="Geller-Mcgrath D.E."/>
            <person name="Sieber C.M.K."/>
            <person name="Emerson J.B."/>
            <person name="Anantharaman K."/>
            <person name="Thomas B.C."/>
            <person name="Malmstrom R."/>
            <person name="Stieglmeier M."/>
            <person name="Klingl A."/>
            <person name="Woyke T."/>
            <person name="Ryan C.M."/>
            <person name="Banfield J.F."/>
        </authorList>
    </citation>
    <scope>NUCLEOTIDE SEQUENCE [LARGE SCALE GENOMIC DNA]</scope>
</reference>
<proteinExistence type="inferred from homology"/>
<dbReference type="EMBL" id="PEYT01000010">
    <property type="protein sequence ID" value="PIS23170.1"/>
    <property type="molecule type" value="Genomic_DNA"/>
</dbReference>
<dbReference type="InterPro" id="IPR002176">
    <property type="entry name" value="X-over_junc_endoDNase_RuvC"/>
</dbReference>
<evidence type="ECO:0000256" key="10">
    <source>
        <dbReference type="ARBA" id="ARBA00023172"/>
    </source>
</evidence>
<evidence type="ECO:0000256" key="11">
    <source>
        <dbReference type="ARBA" id="ARBA00023204"/>
    </source>
</evidence>
<evidence type="ECO:0000313" key="16">
    <source>
        <dbReference type="Proteomes" id="UP000230340"/>
    </source>
</evidence>
<keyword evidence="5 13" id="KW-0255">Endonuclease</keyword>
<dbReference type="AlphaFoldDB" id="A0A2H0XDZ4"/>
<feature type="active site" evidence="13">
    <location>
        <position position="7"/>
    </location>
</feature>
<dbReference type="PRINTS" id="PR00696">
    <property type="entry name" value="RSOLVASERUVC"/>
</dbReference>
<dbReference type="FunFam" id="3.30.420.10:FF:000002">
    <property type="entry name" value="Crossover junction endodeoxyribonuclease RuvC"/>
    <property type="match status" value="1"/>
</dbReference>
<feature type="binding site" evidence="13">
    <location>
        <position position="68"/>
    </location>
    <ligand>
        <name>Mg(2+)</name>
        <dbReference type="ChEBI" id="CHEBI:18420"/>
        <label>2</label>
    </ligand>
</feature>
<dbReference type="InterPro" id="IPR012337">
    <property type="entry name" value="RNaseH-like_sf"/>
</dbReference>
<comment type="cofactor">
    <cofactor evidence="13">
        <name>Mg(2+)</name>
        <dbReference type="ChEBI" id="CHEBI:18420"/>
    </cofactor>
    <text evidence="13">Binds 2 Mg(2+) ion per subunit.</text>
</comment>
<dbReference type="Gene3D" id="3.30.420.10">
    <property type="entry name" value="Ribonuclease H-like superfamily/Ribonuclease H"/>
    <property type="match status" value="1"/>
</dbReference>
<keyword evidence="9 13" id="KW-0238">DNA-binding</keyword>
<dbReference type="PANTHER" id="PTHR30194">
    <property type="entry name" value="CROSSOVER JUNCTION ENDODEOXYRIBONUCLEASE RUVC"/>
    <property type="match status" value="1"/>
</dbReference>
<evidence type="ECO:0000256" key="3">
    <source>
        <dbReference type="ARBA" id="ARBA00022722"/>
    </source>
</evidence>
<name>A0A2H0XDZ4_UNCKA</name>
<keyword evidence="7 13" id="KW-0378">Hydrolase</keyword>
<dbReference type="GO" id="GO:0003677">
    <property type="term" value="F:DNA binding"/>
    <property type="evidence" value="ECO:0007669"/>
    <property type="project" value="UniProtKB-KW"/>
</dbReference>
<organism evidence="15 16">
    <name type="scientific">candidate division WWE3 bacterium CG08_land_8_20_14_0_20_40_13</name>
    <dbReference type="NCBI Taxonomy" id="1975084"/>
    <lineage>
        <taxon>Bacteria</taxon>
        <taxon>Katanobacteria</taxon>
    </lineage>
</organism>
<feature type="active site" evidence="13">
    <location>
        <position position="68"/>
    </location>
</feature>
<sequence>MIVIGIDPGTAITGFGVIKSTKKDPLEVISYGCVKTPAGQEMSLRLLSMFNEIEILFDKYKPPQIAIERIFFNTNAKTALSVGQARGVVMLAAAKRDITIFEYTALQAKLILTGYGRATKKEMQEAVPRYLKMGGRIKQDDAADGLAMAITNLVKTGYISSHEISS</sequence>
<dbReference type="GO" id="GO:0005737">
    <property type="term" value="C:cytoplasm"/>
    <property type="evidence" value="ECO:0007669"/>
    <property type="project" value="UniProtKB-SubCell"/>
</dbReference>
<dbReference type="Pfam" id="PF02075">
    <property type="entry name" value="RuvC"/>
    <property type="match status" value="1"/>
</dbReference>
<dbReference type="GO" id="GO:0006310">
    <property type="term" value="P:DNA recombination"/>
    <property type="evidence" value="ECO:0007669"/>
    <property type="project" value="UniProtKB-UniRule"/>
</dbReference>
<comment type="catalytic activity">
    <reaction evidence="12 13">
        <text>Endonucleolytic cleavage at a junction such as a reciprocal single-stranded crossover between two homologous DNA duplexes (Holliday junction).</text>
        <dbReference type="EC" id="3.1.21.10"/>
    </reaction>
</comment>
<comment type="similarity">
    <text evidence="1 13">Belongs to the RuvC family.</text>
</comment>
<protein>
    <recommendedName>
        <fullName evidence="13 14">Crossover junction endodeoxyribonuclease RuvC</fullName>
        <ecNumber evidence="13 14">3.1.21.10</ecNumber>
    </recommendedName>
    <alternativeName>
        <fullName evidence="13">Holliday junction nuclease RuvC</fullName>
    </alternativeName>
    <alternativeName>
        <fullName evidence="13">Holliday junction resolvase RuvC</fullName>
    </alternativeName>
</protein>
<comment type="caution">
    <text evidence="15">The sequence shown here is derived from an EMBL/GenBank/DDBJ whole genome shotgun (WGS) entry which is preliminary data.</text>
</comment>
<feature type="active site" evidence="13">
    <location>
        <position position="141"/>
    </location>
</feature>
<dbReference type="GO" id="GO:0006281">
    <property type="term" value="P:DNA repair"/>
    <property type="evidence" value="ECO:0007669"/>
    <property type="project" value="UniProtKB-UniRule"/>
</dbReference>
<dbReference type="InterPro" id="IPR020563">
    <property type="entry name" value="X-over_junc_endoDNase_Mg_BS"/>
</dbReference>
<evidence type="ECO:0000256" key="6">
    <source>
        <dbReference type="ARBA" id="ARBA00022763"/>
    </source>
</evidence>
<keyword evidence="10 13" id="KW-0233">DNA recombination</keyword>
<dbReference type="Proteomes" id="UP000230340">
    <property type="component" value="Unassembled WGS sequence"/>
</dbReference>
<dbReference type="NCBIfam" id="TIGR00228">
    <property type="entry name" value="ruvC"/>
    <property type="match status" value="1"/>
</dbReference>
<comment type="function">
    <text evidence="13">The RuvA-RuvB-RuvC complex processes Holliday junction (HJ) DNA during genetic recombination and DNA repair. Endonuclease that resolves HJ intermediates. Cleaves cruciform DNA by making single-stranded nicks across the HJ at symmetrical positions within the homologous arms, yielding a 5'-phosphate and a 3'-hydroxyl group; requires a central core of homology in the junction. The consensus cleavage sequence is 5'-(A/T)TT(C/G)-3'. Cleavage occurs on the 3'-side of the TT dinucleotide at the point of strand exchange. HJ branch migration catalyzed by RuvA-RuvB allows RuvC to scan DNA until it finds its consensus sequence, where it cleaves and resolves the cruciform DNA.</text>
</comment>
<keyword evidence="11 13" id="KW-0234">DNA repair</keyword>
<dbReference type="PROSITE" id="PS01321">
    <property type="entry name" value="RUVC"/>
    <property type="match status" value="1"/>
</dbReference>
<evidence type="ECO:0000256" key="13">
    <source>
        <dbReference type="HAMAP-Rule" id="MF_00034"/>
    </source>
</evidence>
<evidence type="ECO:0000313" key="15">
    <source>
        <dbReference type="EMBL" id="PIS23170.1"/>
    </source>
</evidence>
<dbReference type="HAMAP" id="MF_00034">
    <property type="entry name" value="RuvC"/>
    <property type="match status" value="1"/>
</dbReference>
<dbReference type="InterPro" id="IPR036397">
    <property type="entry name" value="RNaseH_sf"/>
</dbReference>
<dbReference type="GO" id="GO:0008821">
    <property type="term" value="F:crossover junction DNA endonuclease activity"/>
    <property type="evidence" value="ECO:0007669"/>
    <property type="project" value="UniProtKB-UniRule"/>
</dbReference>
<keyword evidence="2 13" id="KW-0963">Cytoplasm</keyword>
<comment type="subcellular location">
    <subcellularLocation>
        <location evidence="13">Cytoplasm</location>
    </subcellularLocation>
</comment>
<feature type="binding site" evidence="13">
    <location>
        <position position="7"/>
    </location>
    <ligand>
        <name>Mg(2+)</name>
        <dbReference type="ChEBI" id="CHEBI:18420"/>
        <label>1</label>
    </ligand>
</feature>
<comment type="subunit">
    <text evidence="13">Homodimer which binds Holliday junction (HJ) DNA. The HJ becomes 2-fold symmetrical on binding to RuvC with unstacked arms; it has a different conformation from HJ DNA in complex with RuvA. In the full resolvosome a probable DNA-RuvA(4)-RuvB(12)-RuvC(2) complex forms which resolves the HJ.</text>
</comment>
<dbReference type="SUPFAM" id="SSF53098">
    <property type="entry name" value="Ribonuclease H-like"/>
    <property type="match status" value="1"/>
</dbReference>
<evidence type="ECO:0000256" key="14">
    <source>
        <dbReference type="NCBIfam" id="TIGR00228"/>
    </source>
</evidence>
<dbReference type="PANTHER" id="PTHR30194:SF3">
    <property type="entry name" value="CROSSOVER JUNCTION ENDODEOXYRIBONUCLEASE RUVC"/>
    <property type="match status" value="1"/>
</dbReference>
<evidence type="ECO:0000256" key="12">
    <source>
        <dbReference type="ARBA" id="ARBA00029354"/>
    </source>
</evidence>
<keyword evidence="8 13" id="KW-0460">Magnesium</keyword>
<keyword evidence="3 13" id="KW-0540">Nuclease</keyword>
<keyword evidence="6 13" id="KW-0227">DNA damage</keyword>